<feature type="domain" description="ApaG" evidence="1">
    <location>
        <begin position="28"/>
        <end position="159"/>
    </location>
</feature>
<gene>
    <name evidence="2" type="primary">apaG</name>
    <name evidence="2" type="ORF">SNAT2548_LOCUS32111</name>
</gene>
<organism evidence="2 3">
    <name type="scientific">Symbiodinium natans</name>
    <dbReference type="NCBI Taxonomy" id="878477"/>
    <lineage>
        <taxon>Eukaryota</taxon>
        <taxon>Sar</taxon>
        <taxon>Alveolata</taxon>
        <taxon>Dinophyceae</taxon>
        <taxon>Suessiales</taxon>
        <taxon>Symbiodiniaceae</taxon>
        <taxon>Symbiodinium</taxon>
    </lineage>
</organism>
<dbReference type="Pfam" id="PF04379">
    <property type="entry name" value="DUF525"/>
    <property type="match status" value="1"/>
</dbReference>
<proteinExistence type="predicted"/>
<dbReference type="InterPro" id="IPR050718">
    <property type="entry name" value="ApaG-like"/>
</dbReference>
<dbReference type="AlphaFoldDB" id="A0A812UDC1"/>
<dbReference type="EMBL" id="CAJNDS010002693">
    <property type="protein sequence ID" value="CAE7566460.1"/>
    <property type="molecule type" value="Genomic_DNA"/>
</dbReference>
<dbReference type="Gene3D" id="2.60.40.1470">
    <property type="entry name" value="ApaG domain"/>
    <property type="match status" value="1"/>
</dbReference>
<name>A0A812UDC1_9DINO</name>
<dbReference type="Proteomes" id="UP000604046">
    <property type="component" value="Unassembled WGS sequence"/>
</dbReference>
<dbReference type="PANTHER" id="PTHR47191:SF2">
    <property type="entry name" value="OS05G0170800 PROTEIN"/>
    <property type="match status" value="1"/>
</dbReference>
<comment type="caution">
    <text evidence="2">The sequence shown here is derived from an EMBL/GenBank/DDBJ whole genome shotgun (WGS) entry which is preliminary data.</text>
</comment>
<protein>
    <submittedName>
        <fullName evidence="2">ApaG protein</fullName>
    </submittedName>
</protein>
<sequence>MSLRLSRLLAQLCAGDPGASIAWPTSSEALTRGVRIQASASFDAAASDPAKGRWQWTYRVKISNESAHTLQLLSRHWVIVEKSGLVAEVGPKAPGVLGQQPILRPGESFAYSSACPLSCEAGTLHGSLEMKILEPAELHGRRFEAEIGRFGLATEGDEVLMPIVIHEAL</sequence>
<keyword evidence="3" id="KW-1185">Reference proteome</keyword>
<evidence type="ECO:0000259" key="1">
    <source>
        <dbReference type="PROSITE" id="PS51087"/>
    </source>
</evidence>
<accession>A0A812UDC1</accession>
<dbReference type="InterPro" id="IPR007474">
    <property type="entry name" value="ApaG_domain"/>
</dbReference>
<dbReference type="PROSITE" id="PS51087">
    <property type="entry name" value="APAG"/>
    <property type="match status" value="1"/>
</dbReference>
<dbReference type="InterPro" id="IPR036767">
    <property type="entry name" value="ApaG_sf"/>
</dbReference>
<dbReference type="OrthoDB" id="436064at2759"/>
<evidence type="ECO:0000313" key="3">
    <source>
        <dbReference type="Proteomes" id="UP000604046"/>
    </source>
</evidence>
<dbReference type="PANTHER" id="PTHR47191">
    <property type="entry name" value="OS05G0170800 PROTEIN"/>
    <property type="match status" value="1"/>
</dbReference>
<evidence type="ECO:0000313" key="2">
    <source>
        <dbReference type="EMBL" id="CAE7566460.1"/>
    </source>
</evidence>
<dbReference type="SUPFAM" id="SSF110069">
    <property type="entry name" value="ApaG-like"/>
    <property type="match status" value="1"/>
</dbReference>
<reference evidence="2" key="1">
    <citation type="submission" date="2021-02" db="EMBL/GenBank/DDBJ databases">
        <authorList>
            <person name="Dougan E. K."/>
            <person name="Rhodes N."/>
            <person name="Thang M."/>
            <person name="Chan C."/>
        </authorList>
    </citation>
    <scope>NUCLEOTIDE SEQUENCE</scope>
</reference>